<dbReference type="Proteomes" id="UP000201613">
    <property type="component" value="Unassembled WGS sequence"/>
</dbReference>
<sequence>MARVNAAGLRLDPYSTSKFRLKWDGKFVMGASKVSAPKKTVELIETRSGGDPSSPYKIPGQVKYEAITVERGITHDIAFEQWANKVWNIENGLGAEVSLADFRKDIQLEMYNEAGQLAMRWNFFNCWVSEFGLAEFDASANAVAIEMIKIEHEGFVRDYDVQPPTEPSFSVPVA</sequence>
<protein>
    <submittedName>
        <fullName evidence="1">T4-like virus tail tube protein gp19</fullName>
    </submittedName>
</protein>
<dbReference type="PANTHER" id="PTHR38009:SF1">
    <property type="entry name" value="CONSERVED HYPOTHETICAL PHAGE TAIL PROTEIN"/>
    <property type="match status" value="1"/>
</dbReference>
<dbReference type="NCBIfam" id="TIGR02241">
    <property type="entry name" value="conserved hypothetical phage tail region protein"/>
    <property type="match status" value="1"/>
</dbReference>
<dbReference type="RefSeq" id="WP_093990470.1">
    <property type="nucleotide sequence ID" value="NZ_FXZK01000001.1"/>
</dbReference>
<keyword evidence="2" id="KW-1185">Reference proteome</keyword>
<dbReference type="PANTHER" id="PTHR38009">
    <property type="entry name" value="CONSERVED HYPOTHETICAL PHAGE TAIL PROTEIN"/>
    <property type="match status" value="1"/>
</dbReference>
<dbReference type="InterPro" id="IPR010667">
    <property type="entry name" value="Phage_T4_Gp19"/>
</dbReference>
<reference evidence="1 2" key="1">
    <citation type="submission" date="2017-05" db="EMBL/GenBank/DDBJ databases">
        <authorList>
            <person name="Song R."/>
            <person name="Chenine A.L."/>
            <person name="Ruprecht R.M."/>
        </authorList>
    </citation>
    <scope>NUCLEOTIDE SEQUENCE [LARGE SCALE GENOMIC DNA]</scope>
    <source>
        <strain evidence="1 2">CECT 8899</strain>
    </source>
</reference>
<accession>A0A238L9L2</accession>
<dbReference type="OrthoDB" id="9790161at2"/>
<evidence type="ECO:0000313" key="2">
    <source>
        <dbReference type="Proteomes" id="UP000201613"/>
    </source>
</evidence>
<dbReference type="AlphaFoldDB" id="A0A238L9L2"/>
<gene>
    <name evidence="1" type="ORF">LOM8899_00395</name>
</gene>
<evidence type="ECO:0000313" key="1">
    <source>
        <dbReference type="EMBL" id="SMY06272.1"/>
    </source>
</evidence>
<proteinExistence type="predicted"/>
<dbReference type="InterPro" id="IPR011747">
    <property type="entry name" value="CHP02241"/>
</dbReference>
<dbReference type="Pfam" id="PF06841">
    <property type="entry name" value="Phage_T4_gp19"/>
    <property type="match status" value="1"/>
</dbReference>
<organism evidence="1 2">
    <name type="scientific">Flavimaricola marinus</name>
    <dbReference type="NCBI Taxonomy" id="1819565"/>
    <lineage>
        <taxon>Bacteria</taxon>
        <taxon>Pseudomonadati</taxon>
        <taxon>Pseudomonadota</taxon>
        <taxon>Alphaproteobacteria</taxon>
        <taxon>Rhodobacterales</taxon>
        <taxon>Paracoccaceae</taxon>
        <taxon>Flavimaricola</taxon>
    </lineage>
</organism>
<name>A0A238L9L2_9RHOB</name>
<dbReference type="EMBL" id="FXZK01000001">
    <property type="protein sequence ID" value="SMY06272.1"/>
    <property type="molecule type" value="Genomic_DNA"/>
</dbReference>
<dbReference type="GO" id="GO:0005198">
    <property type="term" value="F:structural molecule activity"/>
    <property type="evidence" value="ECO:0007669"/>
    <property type="project" value="InterPro"/>
</dbReference>